<keyword evidence="3" id="KW-1185">Reference proteome</keyword>
<dbReference type="RefSeq" id="WP_146894095.1">
    <property type="nucleotide sequence ID" value="NZ_VORX01000009.1"/>
</dbReference>
<dbReference type="InterPro" id="IPR029044">
    <property type="entry name" value="Nucleotide-diphossugar_trans"/>
</dbReference>
<evidence type="ECO:0000313" key="2">
    <source>
        <dbReference type="EMBL" id="TXE05843.1"/>
    </source>
</evidence>
<proteinExistence type="predicted"/>
<dbReference type="GO" id="GO:0016758">
    <property type="term" value="F:hexosyltransferase activity"/>
    <property type="evidence" value="ECO:0007669"/>
    <property type="project" value="UniProtKB-ARBA"/>
</dbReference>
<dbReference type="PANTHER" id="PTHR22916">
    <property type="entry name" value="GLYCOSYLTRANSFERASE"/>
    <property type="match status" value="1"/>
</dbReference>
<dbReference type="EMBL" id="VORX01000009">
    <property type="protein sequence ID" value="TXE05843.1"/>
    <property type="molecule type" value="Genomic_DNA"/>
</dbReference>
<gene>
    <name evidence="2" type="ORF">ES711_14870</name>
</gene>
<evidence type="ECO:0000313" key="3">
    <source>
        <dbReference type="Proteomes" id="UP000321734"/>
    </source>
</evidence>
<dbReference type="OrthoDB" id="396512at2"/>
<sequence length="331" mass="38867">MKKLVSIILPVFNGEQFLAQSINSCLAQSYKNIELIIVNDASTDSSYSIIEGFANKDNRVRAIHNATNKKLPASLNIGHRTAQGTLMTWTSDDNVYAPNAIEEMVISIENNNADIVYSNLYHIDEHNDIKGKYIYCKTRTILLDNIIGACFLYRKEVYENLGGYDELLHGIEDYDFWLQASRKYEFSHIDKFLYYYRKHGNSLSSSIDDPLSELSNNFKDRLTQSYRKYFLIENNIVLSEIVMKLHLTQEINVREFLKQDLFNKIYDSLPLEINRKILKKQIDLRLRYNIQRFKKNQNISMLFYILINKPELLLKYEKKRSIDIILKCIRP</sequence>
<dbReference type="PANTHER" id="PTHR22916:SF3">
    <property type="entry name" value="UDP-GLCNAC:BETAGAL BETA-1,3-N-ACETYLGLUCOSAMINYLTRANSFERASE-LIKE PROTEIN 1"/>
    <property type="match status" value="1"/>
</dbReference>
<dbReference type="Proteomes" id="UP000321734">
    <property type="component" value="Unassembled WGS sequence"/>
</dbReference>
<keyword evidence="2" id="KW-0808">Transferase</keyword>
<reference evidence="2 3" key="1">
    <citation type="submission" date="2019-08" db="EMBL/GenBank/DDBJ databases">
        <title>Genome sequence of Gelidibacter salicanalis IC162T.</title>
        <authorList>
            <person name="Bowman J.P."/>
        </authorList>
    </citation>
    <scope>NUCLEOTIDE SEQUENCE [LARGE SCALE GENOMIC DNA]</scope>
    <source>
        <strain evidence="2 3">IC162</strain>
    </source>
</reference>
<accession>A0A5C7AEI9</accession>
<comment type="caution">
    <text evidence="2">The sequence shown here is derived from an EMBL/GenBank/DDBJ whole genome shotgun (WGS) entry which is preliminary data.</text>
</comment>
<name>A0A5C7AEI9_9FLAO</name>
<evidence type="ECO:0000259" key="1">
    <source>
        <dbReference type="Pfam" id="PF00535"/>
    </source>
</evidence>
<feature type="domain" description="Glycosyltransferase 2-like" evidence="1">
    <location>
        <begin position="6"/>
        <end position="161"/>
    </location>
</feature>
<dbReference type="AlphaFoldDB" id="A0A5C7AEI9"/>
<dbReference type="Pfam" id="PF00535">
    <property type="entry name" value="Glycos_transf_2"/>
    <property type="match status" value="1"/>
</dbReference>
<dbReference type="Gene3D" id="3.90.550.10">
    <property type="entry name" value="Spore Coat Polysaccharide Biosynthesis Protein SpsA, Chain A"/>
    <property type="match status" value="1"/>
</dbReference>
<organism evidence="2 3">
    <name type="scientific">Gelidibacter salicanalis</name>
    <dbReference type="NCBI Taxonomy" id="291193"/>
    <lineage>
        <taxon>Bacteria</taxon>
        <taxon>Pseudomonadati</taxon>
        <taxon>Bacteroidota</taxon>
        <taxon>Flavobacteriia</taxon>
        <taxon>Flavobacteriales</taxon>
        <taxon>Flavobacteriaceae</taxon>
        <taxon>Gelidibacter</taxon>
    </lineage>
</organism>
<protein>
    <submittedName>
        <fullName evidence="2">Glycosyltransferase</fullName>
    </submittedName>
</protein>
<dbReference type="InterPro" id="IPR001173">
    <property type="entry name" value="Glyco_trans_2-like"/>
</dbReference>
<dbReference type="SUPFAM" id="SSF53448">
    <property type="entry name" value="Nucleotide-diphospho-sugar transferases"/>
    <property type="match status" value="1"/>
</dbReference>